<evidence type="ECO:0000313" key="2">
    <source>
        <dbReference type="Proteomes" id="UP000242444"/>
    </source>
</evidence>
<name>A0A263D912_9PSEU</name>
<proteinExistence type="predicted"/>
<sequence>MRVVRKPESFEAHEITTVTKVADFEALYRAVVPDGGATIEAAKVGAQWFVTTSEDPSWAGRFQVGDLVCYMAPIFIKLEPVADFVPYADVYVTP</sequence>
<accession>A0A263D912</accession>
<reference evidence="1 2" key="1">
    <citation type="submission" date="2017-07" db="EMBL/GenBank/DDBJ databases">
        <title>Amycolatopsis antarcticus sp. nov., isolated from the surface of an Antarcticus brown macroalga.</title>
        <authorList>
            <person name="Wang J."/>
            <person name="Leiva S."/>
            <person name="Huang J."/>
            <person name="Huang Y."/>
        </authorList>
    </citation>
    <scope>NUCLEOTIDE SEQUENCE [LARGE SCALE GENOMIC DNA]</scope>
    <source>
        <strain evidence="1 2">AU-G6</strain>
    </source>
</reference>
<dbReference type="OrthoDB" id="2426596at2"/>
<protein>
    <submittedName>
        <fullName evidence="1">Uncharacterized protein</fullName>
    </submittedName>
</protein>
<dbReference type="Proteomes" id="UP000242444">
    <property type="component" value="Unassembled WGS sequence"/>
</dbReference>
<dbReference type="AlphaFoldDB" id="A0A263D912"/>
<dbReference type="RefSeq" id="WP_094861723.1">
    <property type="nucleotide sequence ID" value="NZ_NKYE01000003.1"/>
</dbReference>
<evidence type="ECO:0000313" key="1">
    <source>
        <dbReference type="EMBL" id="OZM73966.1"/>
    </source>
</evidence>
<organism evidence="1 2">
    <name type="scientific">Amycolatopsis antarctica</name>
    <dbReference type="NCBI Taxonomy" id="1854586"/>
    <lineage>
        <taxon>Bacteria</taxon>
        <taxon>Bacillati</taxon>
        <taxon>Actinomycetota</taxon>
        <taxon>Actinomycetes</taxon>
        <taxon>Pseudonocardiales</taxon>
        <taxon>Pseudonocardiaceae</taxon>
        <taxon>Amycolatopsis</taxon>
    </lineage>
</organism>
<comment type="caution">
    <text evidence="1">The sequence shown here is derived from an EMBL/GenBank/DDBJ whole genome shotgun (WGS) entry which is preliminary data.</text>
</comment>
<keyword evidence="2" id="KW-1185">Reference proteome</keyword>
<gene>
    <name evidence="1" type="ORF">CFN78_06675</name>
</gene>
<dbReference type="EMBL" id="NKYE01000003">
    <property type="protein sequence ID" value="OZM73966.1"/>
    <property type="molecule type" value="Genomic_DNA"/>
</dbReference>
<dbReference type="InParanoid" id="A0A263D912"/>